<dbReference type="Proteomes" id="UP001063166">
    <property type="component" value="Unassembled WGS sequence"/>
</dbReference>
<accession>A0A9P3UPT3</accession>
<gene>
    <name evidence="2" type="ORF">LshimejAT787_0902030</name>
</gene>
<dbReference type="AlphaFoldDB" id="A0A9P3UPT3"/>
<evidence type="ECO:0000313" key="2">
    <source>
        <dbReference type="EMBL" id="GLB40988.1"/>
    </source>
</evidence>
<sequence length="111" mass="12606">MLHIYGEKECRFGLTLMDFVGGRRKYEADEHNRKFRSSDSSGASSLNDQDIQLILRFDIGPGDRRNRCMQPRLPALAPDSNYPLFSIRTNPNQTCAVLNENPAHAHDIRGC</sequence>
<dbReference type="EMBL" id="BRPK01000009">
    <property type="protein sequence ID" value="GLB40988.1"/>
    <property type="molecule type" value="Genomic_DNA"/>
</dbReference>
<protein>
    <submittedName>
        <fullName evidence="2">Uncharacterized protein</fullName>
    </submittedName>
</protein>
<keyword evidence="3" id="KW-1185">Reference proteome</keyword>
<name>A0A9P3UPT3_LYOSH</name>
<feature type="region of interest" description="Disordered" evidence="1">
    <location>
        <begin position="28"/>
        <end position="47"/>
    </location>
</feature>
<organism evidence="2 3">
    <name type="scientific">Lyophyllum shimeji</name>
    <name type="common">Hon-shimeji</name>
    <name type="synonym">Tricholoma shimeji</name>
    <dbReference type="NCBI Taxonomy" id="47721"/>
    <lineage>
        <taxon>Eukaryota</taxon>
        <taxon>Fungi</taxon>
        <taxon>Dikarya</taxon>
        <taxon>Basidiomycota</taxon>
        <taxon>Agaricomycotina</taxon>
        <taxon>Agaricomycetes</taxon>
        <taxon>Agaricomycetidae</taxon>
        <taxon>Agaricales</taxon>
        <taxon>Tricholomatineae</taxon>
        <taxon>Lyophyllaceae</taxon>
        <taxon>Lyophyllum</taxon>
    </lineage>
</organism>
<comment type="caution">
    <text evidence="2">The sequence shown here is derived from an EMBL/GenBank/DDBJ whole genome shotgun (WGS) entry which is preliminary data.</text>
</comment>
<reference evidence="2" key="1">
    <citation type="submission" date="2022-07" db="EMBL/GenBank/DDBJ databases">
        <title>The genome of Lyophyllum shimeji provides insight into the initial evolution of ectomycorrhizal fungal genome.</title>
        <authorList>
            <person name="Kobayashi Y."/>
            <person name="Shibata T."/>
            <person name="Hirakawa H."/>
            <person name="Shigenobu S."/>
            <person name="Nishiyama T."/>
            <person name="Yamada A."/>
            <person name="Hasebe M."/>
            <person name="Kawaguchi M."/>
        </authorList>
    </citation>
    <scope>NUCLEOTIDE SEQUENCE</scope>
    <source>
        <strain evidence="2">AT787</strain>
    </source>
</reference>
<proteinExistence type="predicted"/>
<evidence type="ECO:0000256" key="1">
    <source>
        <dbReference type="SAM" id="MobiDB-lite"/>
    </source>
</evidence>
<evidence type="ECO:0000313" key="3">
    <source>
        <dbReference type="Proteomes" id="UP001063166"/>
    </source>
</evidence>